<organism evidence="1 2">
    <name type="scientific">Andreprevotia lacus DSM 23236</name>
    <dbReference type="NCBI Taxonomy" id="1121001"/>
    <lineage>
        <taxon>Bacteria</taxon>
        <taxon>Pseudomonadati</taxon>
        <taxon>Pseudomonadota</taxon>
        <taxon>Betaproteobacteria</taxon>
        <taxon>Neisseriales</taxon>
        <taxon>Chitinibacteraceae</taxon>
        <taxon>Andreprevotia</taxon>
    </lineage>
</organism>
<gene>
    <name evidence="1" type="ORF">SAMN02745857_02744</name>
</gene>
<dbReference type="Proteomes" id="UP000192761">
    <property type="component" value="Unassembled WGS sequence"/>
</dbReference>
<dbReference type="STRING" id="1121001.SAMN02745857_02744"/>
<accession>A0A1W1XTA1</accession>
<keyword evidence="2" id="KW-1185">Reference proteome</keyword>
<dbReference type="EMBL" id="FWXD01000016">
    <property type="protein sequence ID" value="SMC27189.1"/>
    <property type="molecule type" value="Genomic_DNA"/>
</dbReference>
<evidence type="ECO:0000313" key="1">
    <source>
        <dbReference type="EMBL" id="SMC27189.1"/>
    </source>
</evidence>
<dbReference type="AlphaFoldDB" id="A0A1W1XTA1"/>
<sequence>MSLIELAHQREKEWEDYNLPSTYLEGFVFQNLLEKNTSEYVLYELFSKKAIQAVADLGAMLITAKRQGRSVWEIGPGGGEVGEEKTNSYEKLFSLWQKAGWVELNIDESANGVHVMVI</sequence>
<reference evidence="1 2" key="1">
    <citation type="submission" date="2017-04" db="EMBL/GenBank/DDBJ databases">
        <authorList>
            <person name="Afonso C.L."/>
            <person name="Miller P.J."/>
            <person name="Scott M.A."/>
            <person name="Spackman E."/>
            <person name="Goraichik I."/>
            <person name="Dimitrov K.M."/>
            <person name="Suarez D.L."/>
            <person name="Swayne D.E."/>
        </authorList>
    </citation>
    <scope>NUCLEOTIDE SEQUENCE [LARGE SCALE GENOMIC DNA]</scope>
    <source>
        <strain evidence="1 2">DSM 23236</strain>
    </source>
</reference>
<evidence type="ECO:0000313" key="2">
    <source>
        <dbReference type="Proteomes" id="UP000192761"/>
    </source>
</evidence>
<name>A0A1W1XTA1_9NEIS</name>
<proteinExistence type="predicted"/>
<dbReference type="RefSeq" id="WP_084091380.1">
    <property type="nucleotide sequence ID" value="NZ_FWXD01000016.1"/>
</dbReference>
<protein>
    <submittedName>
        <fullName evidence="1">Uncharacterized protein</fullName>
    </submittedName>
</protein>